<dbReference type="RefSeq" id="WP_014453730.1">
    <property type="nucleotide sequence ID" value="NC_017096.1"/>
</dbReference>
<accession>A0A7U6JG74</accession>
<name>A0A7U6JG74_CALEA</name>
<reference evidence="11 12" key="1">
    <citation type="submission" date="2011-01" db="EMBL/GenBank/DDBJ databases">
        <title>Whole genome sequence of Caldisericum exile AZM16c01.</title>
        <authorList>
            <person name="Narita-Yamada S."/>
            <person name="Kawakoshi A."/>
            <person name="Nakamura S."/>
            <person name="Sasagawa M."/>
            <person name="Fukada J."/>
            <person name="Sekine M."/>
            <person name="Kato Y."/>
            <person name="Fukai R."/>
            <person name="Sasaki K."/>
            <person name="Hanamaki A."/>
            <person name="Narita H."/>
            <person name="Konno Y."/>
            <person name="Mori K."/>
            <person name="Yamazaki S."/>
            <person name="Suzuki K."/>
            <person name="Fujita N."/>
        </authorList>
    </citation>
    <scope>NUCLEOTIDE SEQUENCE [LARGE SCALE GENOMIC DNA]</scope>
    <source>
        <strain evidence="12">DSM 21853 / NBRC 104410 / AZM16c01</strain>
    </source>
</reference>
<dbReference type="AlphaFoldDB" id="A0A7U6JG74"/>
<evidence type="ECO:0000256" key="5">
    <source>
        <dbReference type="ARBA" id="ARBA00022692"/>
    </source>
</evidence>
<dbReference type="GO" id="GO:0022900">
    <property type="term" value="P:electron transport chain"/>
    <property type="evidence" value="ECO:0007669"/>
    <property type="project" value="UniProtKB-UniRule"/>
</dbReference>
<evidence type="ECO:0000256" key="2">
    <source>
        <dbReference type="ARBA" id="ARBA00022553"/>
    </source>
</evidence>
<dbReference type="EMBL" id="AP012051">
    <property type="protein sequence ID" value="BAL81334.1"/>
    <property type="molecule type" value="Genomic_DNA"/>
</dbReference>
<evidence type="ECO:0000256" key="9">
    <source>
        <dbReference type="ARBA" id="ARBA00023136"/>
    </source>
</evidence>
<dbReference type="Pfam" id="PF03116">
    <property type="entry name" value="NQR2_RnfD_RnfE"/>
    <property type="match status" value="1"/>
</dbReference>
<gene>
    <name evidence="10 11" type="primary">rnfD</name>
    <name evidence="11" type="ordered locus">CSE_12080</name>
</gene>
<protein>
    <recommendedName>
        <fullName evidence="10">Ion-translocating oxidoreductase complex subunit D</fullName>
        <ecNumber evidence="10">7.-.-.-</ecNumber>
    </recommendedName>
    <alternativeName>
        <fullName evidence="10">Rnf electron transport complex subunit D</fullName>
    </alternativeName>
</protein>
<feature type="transmembrane region" description="Helical" evidence="10">
    <location>
        <begin position="98"/>
        <end position="116"/>
    </location>
</feature>
<dbReference type="PANTHER" id="PTHR30578">
    <property type="entry name" value="ELECTRON TRANSPORT COMPLEX PROTEIN RNFD"/>
    <property type="match status" value="1"/>
</dbReference>
<feature type="modified residue" description="FMN phosphoryl threonine" evidence="10">
    <location>
        <position position="170"/>
    </location>
</feature>
<dbReference type="NCBIfam" id="TIGR01946">
    <property type="entry name" value="rnfD"/>
    <property type="match status" value="1"/>
</dbReference>
<evidence type="ECO:0000256" key="8">
    <source>
        <dbReference type="ARBA" id="ARBA00022989"/>
    </source>
</evidence>
<dbReference type="EC" id="7.-.-.-" evidence="10"/>
<dbReference type="OrthoDB" id="9776359at2"/>
<feature type="transmembrane region" description="Helical" evidence="10">
    <location>
        <begin position="128"/>
        <end position="146"/>
    </location>
</feature>
<keyword evidence="7 10" id="KW-0249">Electron transport</keyword>
<keyword evidence="2 10" id="KW-0597">Phosphoprotein</keyword>
<evidence type="ECO:0000256" key="7">
    <source>
        <dbReference type="ARBA" id="ARBA00022982"/>
    </source>
</evidence>
<evidence type="ECO:0000256" key="1">
    <source>
        <dbReference type="ARBA" id="ARBA00022448"/>
    </source>
</evidence>
<keyword evidence="10" id="KW-0997">Cell inner membrane</keyword>
<comment type="subcellular location">
    <subcellularLocation>
        <location evidence="10">Cell inner membrane</location>
        <topology evidence="10">Multi-pass membrane protein</topology>
    </subcellularLocation>
</comment>
<organism evidence="11 12">
    <name type="scientific">Caldisericum exile (strain DSM 21853 / NBRC 104410 / AZM16c01)</name>
    <dbReference type="NCBI Taxonomy" id="511051"/>
    <lineage>
        <taxon>Bacteria</taxon>
        <taxon>Pseudomonadati</taxon>
        <taxon>Caldisericota/Cryosericota group</taxon>
        <taxon>Caldisericota</taxon>
        <taxon>Caldisericia</taxon>
        <taxon>Caldisericales</taxon>
        <taxon>Caldisericaceae</taxon>
        <taxon>Caldisericum</taxon>
    </lineage>
</organism>
<dbReference type="Proteomes" id="UP000004793">
    <property type="component" value="Chromosome"/>
</dbReference>
<keyword evidence="10" id="KW-1003">Cell membrane</keyword>
<keyword evidence="12" id="KW-1185">Reference proteome</keyword>
<dbReference type="HAMAP" id="MF_00462">
    <property type="entry name" value="RsxD_RnfD"/>
    <property type="match status" value="1"/>
</dbReference>
<evidence type="ECO:0000256" key="10">
    <source>
        <dbReference type="HAMAP-Rule" id="MF_00462"/>
    </source>
</evidence>
<dbReference type="InterPro" id="IPR004338">
    <property type="entry name" value="NqrB/RnfD"/>
</dbReference>
<feature type="transmembrane region" description="Helical" evidence="10">
    <location>
        <begin position="196"/>
        <end position="222"/>
    </location>
</feature>
<evidence type="ECO:0000256" key="6">
    <source>
        <dbReference type="ARBA" id="ARBA00022967"/>
    </source>
</evidence>
<evidence type="ECO:0000313" key="12">
    <source>
        <dbReference type="Proteomes" id="UP000004793"/>
    </source>
</evidence>
<keyword evidence="1 10" id="KW-0813">Transport</keyword>
<feature type="transmembrane region" description="Helical" evidence="10">
    <location>
        <begin position="229"/>
        <end position="246"/>
    </location>
</feature>
<dbReference type="PANTHER" id="PTHR30578:SF0">
    <property type="entry name" value="ION-TRANSLOCATING OXIDOREDUCTASE COMPLEX SUBUNIT D"/>
    <property type="match status" value="1"/>
</dbReference>
<feature type="transmembrane region" description="Helical" evidence="10">
    <location>
        <begin position="281"/>
        <end position="298"/>
    </location>
</feature>
<comment type="function">
    <text evidence="10">Part of a membrane-bound complex that couples electron transfer with translocation of ions across the membrane.</text>
</comment>
<comment type="similarity">
    <text evidence="10">Belongs to the NqrB/RnfD family.</text>
</comment>
<comment type="cofactor">
    <cofactor evidence="10">
        <name>FMN</name>
        <dbReference type="ChEBI" id="CHEBI:58210"/>
    </cofactor>
</comment>
<sequence length="336" mass="36322">MANYDIDLVVTSAPHIRDKVTTAFIMRDVIIAITPALIGSIFIFGLKSLLVIVVSVISSILAEMLGNVLFHKKPSLNDLSASVTGLLLAMTLPPSSPWWMVVVGAFSGILLGKMIFGGIGSNPFNPALVGRAVLMVSWPTYMTTWIKPQIMIGLQNISQASPVDSITTATPLNIVKLQSYSQLISDFGSKANLYKALFLGTVGGSLGETSALLLLIGGLYLMARKVIDWKIPVIYIATVFVLSPLFGRDPIFSILAGGLFLGAFFMATDYSSSPITPMGKVYYALFIGFLTVLIRQFGSYPEGVMFSILLGNAFVPYFDKIMPKVYGVLPKKEVAK</sequence>
<dbReference type="KEGG" id="cex:CSE_12080"/>
<evidence type="ECO:0000256" key="4">
    <source>
        <dbReference type="ARBA" id="ARBA00022643"/>
    </source>
</evidence>
<evidence type="ECO:0000256" key="3">
    <source>
        <dbReference type="ARBA" id="ARBA00022630"/>
    </source>
</evidence>
<keyword evidence="8 10" id="KW-1133">Transmembrane helix</keyword>
<comment type="subunit">
    <text evidence="10">The complex is composed of six subunits: RnfA, RnfB, RnfC, RnfD, RnfE and RnfG.</text>
</comment>
<keyword evidence="5 10" id="KW-0812">Transmembrane</keyword>
<keyword evidence="6 10" id="KW-1278">Translocase</keyword>
<feature type="transmembrane region" description="Helical" evidence="10">
    <location>
        <begin position="252"/>
        <end position="269"/>
    </location>
</feature>
<dbReference type="GO" id="GO:0005886">
    <property type="term" value="C:plasma membrane"/>
    <property type="evidence" value="ECO:0007669"/>
    <property type="project" value="UniProtKB-SubCell"/>
</dbReference>
<feature type="transmembrane region" description="Helical" evidence="10">
    <location>
        <begin position="24"/>
        <end position="43"/>
    </location>
</feature>
<evidence type="ECO:0000313" key="11">
    <source>
        <dbReference type="EMBL" id="BAL81334.1"/>
    </source>
</evidence>
<keyword evidence="3 10" id="KW-0285">Flavoprotein</keyword>
<dbReference type="InterPro" id="IPR011303">
    <property type="entry name" value="RnfD_bac"/>
</dbReference>
<proteinExistence type="inferred from homology"/>
<keyword evidence="9 10" id="KW-0472">Membrane</keyword>
<dbReference type="GO" id="GO:0055085">
    <property type="term" value="P:transmembrane transport"/>
    <property type="evidence" value="ECO:0007669"/>
    <property type="project" value="InterPro"/>
</dbReference>
<keyword evidence="4 10" id="KW-0288">FMN</keyword>
<feature type="transmembrane region" description="Helical" evidence="10">
    <location>
        <begin position="49"/>
        <end position="69"/>
    </location>
</feature>